<dbReference type="PANTHER" id="PTHR11803:SF39">
    <property type="entry name" value="2-IMINOBUTANOATE_2-IMINOPROPANOATE DEAMINASE"/>
    <property type="match status" value="1"/>
</dbReference>
<gene>
    <name evidence="3" type="ORF">SAMN02745824_3324</name>
</gene>
<organism evidence="3 4">
    <name type="scientific">Parasphingorhabdus marina DSM 22363</name>
    <dbReference type="NCBI Taxonomy" id="1123272"/>
    <lineage>
        <taxon>Bacteria</taxon>
        <taxon>Pseudomonadati</taxon>
        <taxon>Pseudomonadota</taxon>
        <taxon>Alphaproteobacteria</taxon>
        <taxon>Sphingomonadales</taxon>
        <taxon>Sphingomonadaceae</taxon>
        <taxon>Parasphingorhabdus</taxon>
    </lineage>
</organism>
<dbReference type="InterPro" id="IPR006175">
    <property type="entry name" value="YjgF/YER057c/UK114"/>
</dbReference>
<proteinExistence type="inferred from homology"/>
<evidence type="ECO:0000313" key="4">
    <source>
        <dbReference type="Proteomes" id="UP000185192"/>
    </source>
</evidence>
<keyword evidence="4" id="KW-1185">Reference proteome</keyword>
<keyword evidence="2" id="KW-0732">Signal</keyword>
<feature type="chain" id="PRO_5013201387" evidence="2">
    <location>
        <begin position="18"/>
        <end position="155"/>
    </location>
</feature>
<dbReference type="PROSITE" id="PS01094">
    <property type="entry name" value="UPF0076"/>
    <property type="match status" value="1"/>
</dbReference>
<protein>
    <submittedName>
        <fullName evidence="3">Reactive intermediate/imine deaminase</fullName>
    </submittedName>
</protein>
<dbReference type="PANTHER" id="PTHR11803">
    <property type="entry name" value="2-IMINOBUTANOATE/2-IMINOPROPANOATE DEAMINASE RIDA"/>
    <property type="match status" value="1"/>
</dbReference>
<evidence type="ECO:0000256" key="1">
    <source>
        <dbReference type="ARBA" id="ARBA00010552"/>
    </source>
</evidence>
<dbReference type="Proteomes" id="UP000185192">
    <property type="component" value="Unassembled WGS sequence"/>
</dbReference>
<dbReference type="InterPro" id="IPR019897">
    <property type="entry name" value="RidA_CS"/>
</dbReference>
<dbReference type="AlphaFoldDB" id="A0A1N6HJN3"/>
<dbReference type="STRING" id="1123272.SAMN02745824_3324"/>
<dbReference type="GO" id="GO:0005829">
    <property type="term" value="C:cytosol"/>
    <property type="evidence" value="ECO:0007669"/>
    <property type="project" value="TreeGrafter"/>
</dbReference>
<dbReference type="CDD" id="cd00448">
    <property type="entry name" value="YjgF_YER057c_UK114_family"/>
    <property type="match status" value="1"/>
</dbReference>
<dbReference type="FunFam" id="3.30.1330.40:FF:000001">
    <property type="entry name" value="L-PSP family endoribonuclease"/>
    <property type="match status" value="1"/>
</dbReference>
<dbReference type="EMBL" id="FSQW01000002">
    <property type="protein sequence ID" value="SIO20048.1"/>
    <property type="molecule type" value="Genomic_DNA"/>
</dbReference>
<dbReference type="Pfam" id="PF01042">
    <property type="entry name" value="Ribonuc_L-PSP"/>
    <property type="match status" value="1"/>
</dbReference>
<evidence type="ECO:0000313" key="3">
    <source>
        <dbReference type="EMBL" id="SIO20048.1"/>
    </source>
</evidence>
<dbReference type="InterPro" id="IPR035959">
    <property type="entry name" value="RutC-like_sf"/>
</dbReference>
<dbReference type="SUPFAM" id="SSF55298">
    <property type="entry name" value="YjgF-like"/>
    <property type="match status" value="1"/>
</dbReference>
<dbReference type="RefSeq" id="WP_204244811.1">
    <property type="nucleotide sequence ID" value="NZ_FSQW01000002.1"/>
</dbReference>
<comment type="similarity">
    <text evidence="1">Belongs to the RutC family.</text>
</comment>
<dbReference type="Gene3D" id="3.30.1330.40">
    <property type="entry name" value="RutC-like"/>
    <property type="match status" value="1"/>
</dbReference>
<name>A0A1N6HJN3_9SPHN</name>
<sequence length="155" mass="16651">MRTLVLAAMLAGLPAQAALADDRDASEKAESEIVFHTTEAAKKAGFPFSKAVEADGWIFLSGELGIKEGSGLVPGGIAPETRQTMLNIRQTLADQGLGMDRIVKCTAFLADMAEWPAFNTVYKEFFKDNYPARSALGASGLALNARVEIECIARR</sequence>
<dbReference type="GO" id="GO:0019239">
    <property type="term" value="F:deaminase activity"/>
    <property type="evidence" value="ECO:0007669"/>
    <property type="project" value="TreeGrafter"/>
</dbReference>
<accession>A0A1N6HJN3</accession>
<feature type="signal peptide" evidence="2">
    <location>
        <begin position="1"/>
        <end position="17"/>
    </location>
</feature>
<evidence type="ECO:0000256" key="2">
    <source>
        <dbReference type="SAM" id="SignalP"/>
    </source>
</evidence>
<reference evidence="4" key="1">
    <citation type="submission" date="2016-11" db="EMBL/GenBank/DDBJ databases">
        <authorList>
            <person name="Varghese N."/>
            <person name="Submissions S."/>
        </authorList>
    </citation>
    <scope>NUCLEOTIDE SEQUENCE [LARGE SCALE GENOMIC DNA]</scope>
    <source>
        <strain evidence="4">DSM 22363</strain>
    </source>
</reference>